<keyword evidence="9" id="KW-0472">Membrane</keyword>
<keyword evidence="15" id="KW-1185">Reference proteome</keyword>
<feature type="transmembrane region" description="Helical" evidence="9">
    <location>
        <begin position="303"/>
        <end position="321"/>
    </location>
</feature>
<dbReference type="PROSITE" id="PS50113">
    <property type="entry name" value="PAC"/>
    <property type="match status" value="2"/>
</dbReference>
<evidence type="ECO:0000256" key="8">
    <source>
        <dbReference type="SAM" id="MobiDB-lite"/>
    </source>
</evidence>
<feature type="compositionally biased region" description="Polar residues" evidence="8">
    <location>
        <begin position="1"/>
        <end position="10"/>
    </location>
</feature>
<protein>
    <recommendedName>
        <fullName evidence="3">histidine kinase</fullName>
        <ecNumber evidence="3">2.7.13.3</ecNumber>
    </recommendedName>
</protein>
<dbReference type="SUPFAM" id="SSF55874">
    <property type="entry name" value="ATPase domain of HSP90 chaperone/DNA topoisomerase II/histidine kinase"/>
    <property type="match status" value="1"/>
</dbReference>
<dbReference type="InterPro" id="IPR000014">
    <property type="entry name" value="PAS"/>
</dbReference>
<proteinExistence type="predicted"/>
<dbReference type="InterPro" id="IPR000700">
    <property type="entry name" value="PAS-assoc_C"/>
</dbReference>
<dbReference type="GO" id="GO:0007165">
    <property type="term" value="P:signal transduction"/>
    <property type="evidence" value="ECO:0007669"/>
    <property type="project" value="InterPro"/>
</dbReference>
<evidence type="ECO:0000256" key="2">
    <source>
        <dbReference type="ARBA" id="ARBA00004370"/>
    </source>
</evidence>
<dbReference type="Pfam" id="PF00672">
    <property type="entry name" value="HAMP"/>
    <property type="match status" value="1"/>
</dbReference>
<dbReference type="InterPro" id="IPR004358">
    <property type="entry name" value="Sig_transdc_His_kin-like_C"/>
</dbReference>
<evidence type="ECO:0000256" key="9">
    <source>
        <dbReference type="SAM" id="Phobius"/>
    </source>
</evidence>
<feature type="domain" description="PAS" evidence="11">
    <location>
        <begin position="518"/>
        <end position="564"/>
    </location>
</feature>
<dbReference type="AlphaFoldDB" id="A0A562LLR4"/>
<dbReference type="InterPro" id="IPR036890">
    <property type="entry name" value="HATPase_C_sf"/>
</dbReference>
<dbReference type="SMART" id="SM00086">
    <property type="entry name" value="PAC"/>
    <property type="match status" value="2"/>
</dbReference>
<dbReference type="GO" id="GO:0016020">
    <property type="term" value="C:membrane"/>
    <property type="evidence" value="ECO:0007669"/>
    <property type="project" value="UniProtKB-SubCell"/>
</dbReference>
<evidence type="ECO:0000259" key="12">
    <source>
        <dbReference type="PROSITE" id="PS50113"/>
    </source>
</evidence>
<feature type="domain" description="PAC" evidence="12">
    <location>
        <begin position="592"/>
        <end position="644"/>
    </location>
</feature>
<evidence type="ECO:0000256" key="3">
    <source>
        <dbReference type="ARBA" id="ARBA00012438"/>
    </source>
</evidence>
<keyword evidence="5" id="KW-0808">Transferase</keyword>
<feature type="domain" description="HAMP" evidence="13">
    <location>
        <begin position="322"/>
        <end position="375"/>
    </location>
</feature>
<evidence type="ECO:0000259" key="11">
    <source>
        <dbReference type="PROSITE" id="PS50112"/>
    </source>
</evidence>
<name>A0A562LLR4_9BRAD</name>
<dbReference type="Proteomes" id="UP000317176">
    <property type="component" value="Unassembled WGS sequence"/>
</dbReference>
<dbReference type="PROSITE" id="PS50885">
    <property type="entry name" value="HAMP"/>
    <property type="match status" value="1"/>
</dbReference>
<dbReference type="InterPro" id="IPR013656">
    <property type="entry name" value="PAS_4"/>
</dbReference>
<evidence type="ECO:0000256" key="7">
    <source>
        <dbReference type="SAM" id="Coils"/>
    </source>
</evidence>
<dbReference type="InterPro" id="IPR035965">
    <property type="entry name" value="PAS-like_dom_sf"/>
</dbReference>
<organism evidence="14 15">
    <name type="scientific">Bradyrhizobium daqingense</name>
    <dbReference type="NCBI Taxonomy" id="993502"/>
    <lineage>
        <taxon>Bacteria</taxon>
        <taxon>Pseudomonadati</taxon>
        <taxon>Pseudomonadota</taxon>
        <taxon>Alphaproteobacteria</taxon>
        <taxon>Hyphomicrobiales</taxon>
        <taxon>Nitrobacteraceae</taxon>
        <taxon>Bradyrhizobium</taxon>
    </lineage>
</organism>
<feature type="domain" description="PAS" evidence="11">
    <location>
        <begin position="390"/>
        <end position="466"/>
    </location>
</feature>
<dbReference type="SUPFAM" id="SSF55785">
    <property type="entry name" value="PYP-like sensor domain (PAS domain)"/>
    <property type="match status" value="2"/>
</dbReference>
<dbReference type="SMART" id="SM00387">
    <property type="entry name" value="HATPase_c"/>
    <property type="match status" value="1"/>
</dbReference>
<dbReference type="SMART" id="SM00091">
    <property type="entry name" value="PAS"/>
    <property type="match status" value="2"/>
</dbReference>
<keyword evidence="9" id="KW-0812">Transmembrane</keyword>
<dbReference type="Gene3D" id="3.30.450.20">
    <property type="entry name" value="PAS domain"/>
    <property type="match status" value="2"/>
</dbReference>
<dbReference type="Pfam" id="PF02518">
    <property type="entry name" value="HATPase_c"/>
    <property type="match status" value="1"/>
</dbReference>
<dbReference type="Pfam" id="PF08448">
    <property type="entry name" value="PAS_4"/>
    <property type="match status" value="1"/>
</dbReference>
<dbReference type="PROSITE" id="PS50112">
    <property type="entry name" value="PAS"/>
    <property type="match status" value="2"/>
</dbReference>
<feature type="domain" description="PAC" evidence="12">
    <location>
        <begin position="465"/>
        <end position="517"/>
    </location>
</feature>
<keyword evidence="6" id="KW-0418">Kinase</keyword>
<dbReference type="Pfam" id="PF08447">
    <property type="entry name" value="PAS_3"/>
    <property type="match status" value="1"/>
</dbReference>
<accession>A0A562LLR4</accession>
<dbReference type="CDD" id="cd00130">
    <property type="entry name" value="PAS"/>
    <property type="match status" value="2"/>
</dbReference>
<evidence type="ECO:0000313" key="15">
    <source>
        <dbReference type="Proteomes" id="UP000317176"/>
    </source>
</evidence>
<feature type="region of interest" description="Disordered" evidence="8">
    <location>
        <begin position="1"/>
        <end position="33"/>
    </location>
</feature>
<keyword evidence="7" id="KW-0175">Coiled coil</keyword>
<evidence type="ECO:0000259" key="13">
    <source>
        <dbReference type="PROSITE" id="PS50885"/>
    </source>
</evidence>
<evidence type="ECO:0000313" key="14">
    <source>
        <dbReference type="EMBL" id="TWI08569.1"/>
    </source>
</evidence>
<dbReference type="InterPro" id="IPR003594">
    <property type="entry name" value="HATPase_dom"/>
</dbReference>
<evidence type="ECO:0000259" key="10">
    <source>
        <dbReference type="PROSITE" id="PS50109"/>
    </source>
</evidence>
<sequence length="917" mass="101096">MFPRGCNTSYIGPPVARSPKTPMSAESTPTPEKKRTFSLSIGQLTFGSFLLVLAVIIVTSTASVIAIRHIDTTFAELQRLQSVGDLAEDIDRRMNELRLAARDFVTDPGAGIQFQQVGEAASTLSDILKKTRIELAPEQQDMLDGVTERLSTYRTGLERISTLIDRRAQLLAGLPPLRERFDAAVAGTADRELASRLSEAQSRIALGLLARNPSAAEQAAEGLRAMDIADAKLRADVNDYAEAIMAVAVRERQIADIDREVLGTEGRLIGRVTELLREVSSRRGHVLSRDFARTLTEARWQSIVLGTVGVLIGIGAALFVVRRTVRPLAQIARSIRALAAGQKDASIPSADLGNEIGDIARAAEVFRRALEEADTAREAAVRALTEQRLAEESYRKLFEGSVDGIYVTTPAGDLLNANPALARMMGYDSPQHLIDSINDIAHTIYVHPEARAEYQRLMARDGMVREFEYQVRQRSGDILWLSDSATGVRDEQGNIVRYEGTLRDITDQKRAEEAIAEGRRLLQQVIDTVPAVINVKDRHLRYVLMNRYMAGIFGIEPGEALGRTTADLMSRYGAAKSDESDKRVLKLRKGLGFYEEEYKDAAGNMRQWLVNKLPLLDAEGEIERIVTVALDIGERKRGEQEMRKAKESAETALRNLRETQASLIEAEKLAALGRLVAGVAHEVNNPVGISLTVASALERKTAMFTSEVERGELRRSTLNDFLNTSRDASSQLVSNLNRAAELIQSFKQVAADRNYSDQRSFDLGDLTEQVVMSLRPGLRKHNLTLNVECQPDLTMNSYPGPYGQVLTNLFLNSVAHAFPDGRPGTIDIHVRESGKDNVEIIFSDNGCGMSLDVRRRAFDPFFTTRRDQGGTGLGLHIVYSIVTNRLGGRLDLDSEPGGGTRIQMILPRVAPLEQAAE</sequence>
<feature type="coiled-coil region" evidence="7">
    <location>
        <begin position="635"/>
        <end position="669"/>
    </location>
</feature>
<evidence type="ECO:0000256" key="1">
    <source>
        <dbReference type="ARBA" id="ARBA00000085"/>
    </source>
</evidence>
<dbReference type="InterPro" id="IPR001610">
    <property type="entry name" value="PAC"/>
</dbReference>
<evidence type="ECO:0000256" key="5">
    <source>
        <dbReference type="ARBA" id="ARBA00022679"/>
    </source>
</evidence>
<feature type="domain" description="Histidine kinase" evidence="10">
    <location>
        <begin position="678"/>
        <end position="910"/>
    </location>
</feature>
<dbReference type="InterPro" id="IPR005467">
    <property type="entry name" value="His_kinase_dom"/>
</dbReference>
<comment type="subcellular location">
    <subcellularLocation>
        <location evidence="2">Membrane</location>
    </subcellularLocation>
</comment>
<evidence type="ECO:0000256" key="4">
    <source>
        <dbReference type="ARBA" id="ARBA00022553"/>
    </source>
</evidence>
<dbReference type="NCBIfam" id="TIGR00229">
    <property type="entry name" value="sensory_box"/>
    <property type="match status" value="2"/>
</dbReference>
<dbReference type="SMART" id="SM00304">
    <property type="entry name" value="HAMP"/>
    <property type="match status" value="1"/>
</dbReference>
<reference evidence="14 15" key="1">
    <citation type="journal article" date="2015" name="Stand. Genomic Sci.">
        <title>Genomic Encyclopedia of Bacterial and Archaeal Type Strains, Phase III: the genomes of soil and plant-associated and newly described type strains.</title>
        <authorList>
            <person name="Whitman W.B."/>
            <person name="Woyke T."/>
            <person name="Klenk H.P."/>
            <person name="Zhou Y."/>
            <person name="Lilburn T.G."/>
            <person name="Beck B.J."/>
            <person name="De Vos P."/>
            <person name="Vandamme P."/>
            <person name="Eisen J.A."/>
            <person name="Garrity G."/>
            <person name="Hugenholtz P."/>
            <person name="Kyrpides N.C."/>
        </authorList>
    </citation>
    <scope>NUCLEOTIDE SEQUENCE [LARGE SCALE GENOMIC DNA]</scope>
    <source>
        <strain evidence="14 15">CGMCC 1.10947</strain>
    </source>
</reference>
<dbReference type="Gene3D" id="1.10.287.130">
    <property type="match status" value="1"/>
</dbReference>
<dbReference type="PANTHER" id="PTHR43065">
    <property type="entry name" value="SENSOR HISTIDINE KINASE"/>
    <property type="match status" value="1"/>
</dbReference>
<dbReference type="GO" id="GO:0004673">
    <property type="term" value="F:protein histidine kinase activity"/>
    <property type="evidence" value="ECO:0007669"/>
    <property type="project" value="UniProtKB-EC"/>
</dbReference>
<dbReference type="InterPro" id="IPR013655">
    <property type="entry name" value="PAS_fold_3"/>
</dbReference>
<feature type="transmembrane region" description="Helical" evidence="9">
    <location>
        <begin position="44"/>
        <end position="67"/>
    </location>
</feature>
<dbReference type="EC" id="2.7.13.3" evidence="3"/>
<comment type="caution">
    <text evidence="14">The sequence shown here is derived from an EMBL/GenBank/DDBJ whole genome shotgun (WGS) entry which is preliminary data.</text>
</comment>
<evidence type="ECO:0000256" key="6">
    <source>
        <dbReference type="ARBA" id="ARBA00022777"/>
    </source>
</evidence>
<dbReference type="Gene3D" id="6.10.340.10">
    <property type="match status" value="1"/>
</dbReference>
<comment type="catalytic activity">
    <reaction evidence="1">
        <text>ATP + protein L-histidine = ADP + protein N-phospho-L-histidine.</text>
        <dbReference type="EC" id="2.7.13.3"/>
    </reaction>
</comment>
<dbReference type="EMBL" id="VLKL01000003">
    <property type="protein sequence ID" value="TWI08569.1"/>
    <property type="molecule type" value="Genomic_DNA"/>
</dbReference>
<dbReference type="Gene3D" id="3.30.565.10">
    <property type="entry name" value="Histidine kinase-like ATPase, C-terminal domain"/>
    <property type="match status" value="1"/>
</dbReference>
<dbReference type="SUPFAM" id="SSF158472">
    <property type="entry name" value="HAMP domain-like"/>
    <property type="match status" value="1"/>
</dbReference>
<keyword evidence="4" id="KW-0597">Phosphoprotein</keyword>
<gene>
    <name evidence="14" type="ORF">IQ17_01388</name>
</gene>
<dbReference type="InterPro" id="IPR003660">
    <property type="entry name" value="HAMP_dom"/>
</dbReference>
<dbReference type="PANTHER" id="PTHR43065:SF42">
    <property type="entry name" value="TWO-COMPONENT SENSOR PPRA"/>
    <property type="match status" value="1"/>
</dbReference>
<keyword evidence="9" id="KW-1133">Transmembrane helix</keyword>
<dbReference type="PROSITE" id="PS50109">
    <property type="entry name" value="HIS_KIN"/>
    <property type="match status" value="1"/>
</dbReference>
<dbReference type="PRINTS" id="PR00344">
    <property type="entry name" value="BCTRLSENSOR"/>
</dbReference>